<gene>
    <name evidence="3" type="ORF">NCTC11214_00149</name>
</gene>
<evidence type="ECO:0000313" key="4">
    <source>
        <dbReference type="Proteomes" id="UP000281391"/>
    </source>
</evidence>
<accession>A0A447KK06</accession>
<dbReference type="KEGG" id="sof:NCTC11214_00149"/>
<organism evidence="3 4">
    <name type="scientific">Serratia odorifera</name>
    <dbReference type="NCBI Taxonomy" id="618"/>
    <lineage>
        <taxon>Bacteria</taxon>
        <taxon>Pseudomonadati</taxon>
        <taxon>Pseudomonadota</taxon>
        <taxon>Gammaproteobacteria</taxon>
        <taxon>Enterobacterales</taxon>
        <taxon>Yersiniaceae</taxon>
        <taxon>Serratia</taxon>
    </lineage>
</organism>
<evidence type="ECO:0000259" key="2">
    <source>
        <dbReference type="Pfam" id="PF13007"/>
    </source>
</evidence>
<evidence type="ECO:0000313" key="3">
    <source>
        <dbReference type="EMBL" id="VDZ51327.1"/>
    </source>
</evidence>
<dbReference type="Pfam" id="PF13007">
    <property type="entry name" value="LZ_Tnp_IS66"/>
    <property type="match status" value="1"/>
</dbReference>
<dbReference type="InterPro" id="IPR024463">
    <property type="entry name" value="Transposase_TnpC_homeodom"/>
</dbReference>
<evidence type="ECO:0000256" key="1">
    <source>
        <dbReference type="SAM" id="MobiDB-lite"/>
    </source>
</evidence>
<feature type="compositionally biased region" description="Gly residues" evidence="1">
    <location>
        <begin position="94"/>
        <end position="106"/>
    </location>
</feature>
<feature type="region of interest" description="Disordered" evidence="1">
    <location>
        <begin position="78"/>
        <end position="106"/>
    </location>
</feature>
<protein>
    <submittedName>
        <fullName evidence="3">Transposase and inactivated derivatives</fullName>
    </submittedName>
</protein>
<dbReference type="Gene3D" id="1.10.287.1490">
    <property type="match status" value="1"/>
</dbReference>
<sequence>MKTEIPDDIDALKTMVHQQQVLLKQLQAQMCRYEGQVAGYEREIERLKSQLDKLKRMLFGQSSEKLRNKLEKKIREAEKTVGRNGRPAAYRQGVSGGRSSGNGGVC</sequence>
<feature type="domain" description="Transposase TnpC homeodomain" evidence="2">
    <location>
        <begin position="46"/>
        <end position="67"/>
    </location>
</feature>
<reference evidence="3 4" key="1">
    <citation type="submission" date="2018-12" db="EMBL/GenBank/DDBJ databases">
        <authorList>
            <consortium name="Pathogen Informatics"/>
        </authorList>
    </citation>
    <scope>NUCLEOTIDE SEQUENCE [LARGE SCALE GENOMIC DNA]</scope>
    <source>
        <strain evidence="3 4">NCTC11214</strain>
    </source>
</reference>
<dbReference type="EMBL" id="LR134117">
    <property type="protein sequence ID" value="VDZ51327.1"/>
    <property type="molecule type" value="Genomic_DNA"/>
</dbReference>
<proteinExistence type="predicted"/>
<dbReference type="Proteomes" id="UP000281391">
    <property type="component" value="Chromosome"/>
</dbReference>
<dbReference type="AlphaFoldDB" id="A0A447KK06"/>
<name>A0A447KK06_SEROD</name>